<accession>A0A6J2VTF2</accession>
<dbReference type="InterPro" id="IPR009057">
    <property type="entry name" value="Homeodomain-like_sf"/>
</dbReference>
<feature type="region of interest" description="Disordered" evidence="10">
    <location>
        <begin position="197"/>
        <end position="248"/>
    </location>
</feature>
<dbReference type="CTD" id="56033"/>
<dbReference type="PROSITE" id="PS50071">
    <property type="entry name" value="HOMEOBOX_2"/>
    <property type="match status" value="1"/>
</dbReference>
<evidence type="ECO:0000256" key="7">
    <source>
        <dbReference type="ARBA" id="ARBA00038196"/>
    </source>
</evidence>
<feature type="domain" description="Homeobox" evidence="11">
    <location>
        <begin position="133"/>
        <end position="193"/>
    </location>
</feature>
<evidence type="ECO:0000256" key="10">
    <source>
        <dbReference type="SAM" id="MobiDB-lite"/>
    </source>
</evidence>
<keyword evidence="2" id="KW-0805">Transcription regulation</keyword>
<keyword evidence="4 8" id="KW-0371">Homeobox</keyword>
<dbReference type="GO" id="GO:0003677">
    <property type="term" value="F:DNA binding"/>
    <property type="evidence" value="ECO:0007669"/>
    <property type="project" value="UniProtKB-UniRule"/>
</dbReference>
<dbReference type="PANTHER" id="PTHR24333">
    <property type="entry name" value="HOMEO BOX HB9 LIKE A-RELATED"/>
    <property type="match status" value="1"/>
</dbReference>
<gene>
    <name evidence="13" type="primary">barx1</name>
</gene>
<dbReference type="OrthoDB" id="6159439at2759"/>
<dbReference type="Proteomes" id="UP000504632">
    <property type="component" value="Chromosome 6"/>
</dbReference>
<feature type="compositionally biased region" description="Low complexity" evidence="10">
    <location>
        <begin position="235"/>
        <end position="248"/>
    </location>
</feature>
<reference evidence="13" key="1">
    <citation type="submission" date="2025-08" db="UniProtKB">
        <authorList>
            <consortium name="RefSeq"/>
        </authorList>
    </citation>
    <scope>IDENTIFICATION</scope>
</reference>
<dbReference type="GO" id="GO:0000981">
    <property type="term" value="F:DNA-binding transcription factor activity, RNA polymerase II-specific"/>
    <property type="evidence" value="ECO:0007669"/>
    <property type="project" value="InterPro"/>
</dbReference>
<dbReference type="FunCoup" id="A0A6J2VTF2">
    <property type="interactions" value="96"/>
</dbReference>
<proteinExistence type="inferred from homology"/>
<dbReference type="InterPro" id="IPR001356">
    <property type="entry name" value="HD"/>
</dbReference>
<dbReference type="FunFam" id="1.10.10.60:FF:000103">
    <property type="entry name" value="Homeobox protein BarH-like 2"/>
    <property type="match status" value="1"/>
</dbReference>
<evidence type="ECO:0000256" key="3">
    <source>
        <dbReference type="ARBA" id="ARBA00023125"/>
    </source>
</evidence>
<evidence type="ECO:0000256" key="6">
    <source>
        <dbReference type="ARBA" id="ARBA00023242"/>
    </source>
</evidence>
<evidence type="ECO:0000256" key="1">
    <source>
        <dbReference type="ARBA" id="ARBA00004123"/>
    </source>
</evidence>
<dbReference type="AlphaFoldDB" id="A0A6J2VTF2"/>
<evidence type="ECO:0000256" key="8">
    <source>
        <dbReference type="PROSITE-ProRule" id="PRU00108"/>
    </source>
</evidence>
<comment type="similarity">
    <text evidence="7">Belongs to the BAR homeobox family.</text>
</comment>
<dbReference type="InterPro" id="IPR020479">
    <property type="entry name" value="HD_metazoa"/>
</dbReference>
<dbReference type="SMART" id="SM00389">
    <property type="entry name" value="HOX"/>
    <property type="match status" value="1"/>
</dbReference>
<dbReference type="InterPro" id="IPR000047">
    <property type="entry name" value="HTH_motif"/>
</dbReference>
<dbReference type="PANTHER" id="PTHR24333:SF11">
    <property type="entry name" value="HOMEOBOX PROTEIN BARH-LIKE 1B"/>
    <property type="match status" value="1"/>
</dbReference>
<dbReference type="PROSITE" id="PS00027">
    <property type="entry name" value="HOMEOBOX_1"/>
    <property type="match status" value="1"/>
</dbReference>
<feature type="DNA-binding region" description="Homeobox" evidence="8">
    <location>
        <begin position="135"/>
        <end position="194"/>
    </location>
</feature>
<organism evidence="12 13">
    <name type="scientific">Chanos chanos</name>
    <name type="common">Milkfish</name>
    <name type="synonym">Mugil chanos</name>
    <dbReference type="NCBI Taxonomy" id="29144"/>
    <lineage>
        <taxon>Eukaryota</taxon>
        <taxon>Metazoa</taxon>
        <taxon>Chordata</taxon>
        <taxon>Craniata</taxon>
        <taxon>Vertebrata</taxon>
        <taxon>Euteleostomi</taxon>
        <taxon>Actinopterygii</taxon>
        <taxon>Neopterygii</taxon>
        <taxon>Teleostei</taxon>
        <taxon>Ostariophysi</taxon>
        <taxon>Gonorynchiformes</taxon>
        <taxon>Chanidae</taxon>
        <taxon>Chanos</taxon>
    </lineage>
</organism>
<evidence type="ECO:0000313" key="13">
    <source>
        <dbReference type="RefSeq" id="XP_030634501.1"/>
    </source>
</evidence>
<dbReference type="GeneID" id="115815671"/>
<dbReference type="InParanoid" id="A0A6J2VTF2"/>
<dbReference type="Gene3D" id="1.10.10.60">
    <property type="entry name" value="Homeodomain-like"/>
    <property type="match status" value="1"/>
</dbReference>
<dbReference type="SUPFAM" id="SSF46689">
    <property type="entry name" value="Homeodomain-like"/>
    <property type="match status" value="1"/>
</dbReference>
<keyword evidence="6 8" id="KW-0539">Nucleus</keyword>
<dbReference type="InterPro" id="IPR050848">
    <property type="entry name" value="Homeobox_TF"/>
</dbReference>
<keyword evidence="3 8" id="KW-0238">DNA-binding</keyword>
<evidence type="ECO:0000256" key="5">
    <source>
        <dbReference type="ARBA" id="ARBA00023163"/>
    </source>
</evidence>
<dbReference type="GO" id="GO:0005634">
    <property type="term" value="C:nucleus"/>
    <property type="evidence" value="ECO:0007669"/>
    <property type="project" value="UniProtKB-SubCell"/>
</dbReference>
<evidence type="ECO:0000256" key="9">
    <source>
        <dbReference type="RuleBase" id="RU000682"/>
    </source>
</evidence>
<evidence type="ECO:0000313" key="12">
    <source>
        <dbReference type="Proteomes" id="UP000504632"/>
    </source>
</evidence>
<dbReference type="CDD" id="cd00086">
    <property type="entry name" value="homeodomain"/>
    <property type="match status" value="1"/>
</dbReference>
<dbReference type="InterPro" id="IPR017970">
    <property type="entry name" value="Homeobox_CS"/>
</dbReference>
<dbReference type="PRINTS" id="PR00031">
    <property type="entry name" value="HTHREPRESSR"/>
</dbReference>
<feature type="compositionally biased region" description="Basic and acidic residues" evidence="10">
    <location>
        <begin position="223"/>
        <end position="234"/>
    </location>
</feature>
<comment type="subcellular location">
    <subcellularLocation>
        <location evidence="1 8 9">Nucleus</location>
    </subcellularLocation>
</comment>
<evidence type="ECO:0000256" key="2">
    <source>
        <dbReference type="ARBA" id="ARBA00023015"/>
    </source>
</evidence>
<dbReference type="RefSeq" id="XP_030634501.1">
    <property type="nucleotide sequence ID" value="XM_030778641.1"/>
</dbReference>
<sequence length="248" mass="27699">MQHPLEIGAHYYPPEAHPDHRSHRYRSFMIEEILTDHPDHKVSAPAGDLLKFGVHALLSARPYHSHLVLKADQSSILKFPMSPLSCSLGAPLGSALLSGASTLQVGSPSHHLPLDLHLRSKLDPGGDAVSKTKKGRRSRTVFTELQLMGLEKRFEKQKYLSTPDRIDLAESLGLSQLQVKTWYQNRRMKWKKIVLQGGGLESPTKPKGRPKKNSIPTSEQLSEQERTRDAHRLSDSSTSSHSDANQED</sequence>
<dbReference type="Pfam" id="PF00046">
    <property type="entry name" value="Homeodomain"/>
    <property type="match status" value="1"/>
</dbReference>
<keyword evidence="5" id="KW-0804">Transcription</keyword>
<dbReference type="PRINTS" id="PR00024">
    <property type="entry name" value="HOMEOBOX"/>
</dbReference>
<keyword evidence="12" id="KW-1185">Reference proteome</keyword>
<evidence type="ECO:0000259" key="11">
    <source>
        <dbReference type="PROSITE" id="PS50071"/>
    </source>
</evidence>
<protein>
    <submittedName>
        <fullName evidence="13">Homeobox protein BarH-like 1</fullName>
    </submittedName>
</protein>
<name>A0A6J2VTF2_CHACN</name>
<evidence type="ECO:0000256" key="4">
    <source>
        <dbReference type="ARBA" id="ARBA00023155"/>
    </source>
</evidence>